<dbReference type="Proteomes" id="UP000290560">
    <property type="component" value="Unassembled WGS sequence"/>
</dbReference>
<dbReference type="EMBL" id="KV876061">
    <property type="protein sequence ID" value="RZR73933.1"/>
    <property type="molecule type" value="Genomic_DNA"/>
</dbReference>
<name>A0A445MIA1_ENSVE</name>
<proteinExistence type="predicted"/>
<organism evidence="1">
    <name type="scientific">Ensete ventricosum</name>
    <name type="common">Abyssinian banana</name>
    <name type="synonym">Musa ensete</name>
    <dbReference type="NCBI Taxonomy" id="4639"/>
    <lineage>
        <taxon>Eukaryota</taxon>
        <taxon>Viridiplantae</taxon>
        <taxon>Streptophyta</taxon>
        <taxon>Embryophyta</taxon>
        <taxon>Tracheophyta</taxon>
        <taxon>Spermatophyta</taxon>
        <taxon>Magnoliopsida</taxon>
        <taxon>Liliopsida</taxon>
        <taxon>Zingiberales</taxon>
        <taxon>Musaceae</taxon>
        <taxon>Ensete</taxon>
    </lineage>
</organism>
<dbReference type="AlphaFoldDB" id="A0A445MIA1"/>
<reference evidence="1" key="1">
    <citation type="journal article" date="2018" name="Data Brief">
        <title>Genome sequence data from 17 accessions of Ensete ventricosum, a staple food crop for millions in Ethiopia.</title>
        <authorList>
            <person name="Yemataw Z."/>
            <person name="Muzemil S."/>
            <person name="Ambachew D."/>
            <person name="Tripathi L."/>
            <person name="Tesfaye K."/>
            <person name="Chala A."/>
            <person name="Farbos A."/>
            <person name="O'Neill P."/>
            <person name="Moore K."/>
            <person name="Grant M."/>
            <person name="Studholme D.J."/>
        </authorList>
    </citation>
    <scope>NUCLEOTIDE SEQUENCE [LARGE SCALE GENOMIC DNA]</scope>
    <source>
        <tissue evidence="1">Leaf</tissue>
    </source>
</reference>
<sequence>MNLEVGYRSRNYARKPTQFPESHIDRKSLSALARSAPFVGRTKDDEQSMNSSTDFLFRFPRPKDMVEVEVEDKAPAALVVGSVVRRQMDETLISATWDFGEDLRPMMPP</sequence>
<accession>A0A445MIA1</accession>
<evidence type="ECO:0000313" key="1">
    <source>
        <dbReference type="EMBL" id="RZR73933.1"/>
    </source>
</evidence>
<gene>
    <name evidence="1" type="ORF">BHM03_00029964</name>
</gene>
<protein>
    <submittedName>
        <fullName evidence="1">Uncharacterized protein</fullName>
    </submittedName>
</protein>